<keyword evidence="3 5" id="KW-0378">Hydrolase</keyword>
<dbReference type="Pfam" id="PF02245">
    <property type="entry name" value="Pur_DNA_glyco"/>
    <property type="match status" value="1"/>
</dbReference>
<gene>
    <name evidence="6" type="ORF">K8N75_03115</name>
</gene>
<evidence type="ECO:0000313" key="6">
    <source>
        <dbReference type="EMBL" id="MBZ2165035.1"/>
    </source>
</evidence>
<evidence type="ECO:0000256" key="4">
    <source>
        <dbReference type="ARBA" id="ARBA00023204"/>
    </source>
</evidence>
<dbReference type="NCBIfam" id="TIGR00567">
    <property type="entry name" value="3mg"/>
    <property type="match status" value="1"/>
</dbReference>
<organism evidence="6 7">
    <name type="scientific">Methanobacterium spitsbergense</name>
    <dbReference type="NCBI Taxonomy" id="2874285"/>
    <lineage>
        <taxon>Archaea</taxon>
        <taxon>Methanobacteriati</taxon>
        <taxon>Methanobacteriota</taxon>
        <taxon>Methanomada group</taxon>
        <taxon>Methanobacteria</taxon>
        <taxon>Methanobacteriales</taxon>
        <taxon>Methanobacteriaceae</taxon>
        <taxon>Methanobacterium</taxon>
    </lineage>
</organism>
<dbReference type="FunFam" id="3.10.300.10:FF:000001">
    <property type="entry name" value="Putative 3-methyladenine DNA glycosylase"/>
    <property type="match status" value="1"/>
</dbReference>
<evidence type="ECO:0000256" key="1">
    <source>
        <dbReference type="ARBA" id="ARBA00009232"/>
    </source>
</evidence>
<keyword evidence="4 5" id="KW-0234">DNA repair</keyword>
<comment type="caution">
    <text evidence="6">The sequence shown here is derived from an EMBL/GenBank/DDBJ whole genome shotgun (WGS) entry which is preliminary data.</text>
</comment>
<dbReference type="GO" id="GO:0003905">
    <property type="term" value="F:alkylbase DNA N-glycosylase activity"/>
    <property type="evidence" value="ECO:0007669"/>
    <property type="project" value="InterPro"/>
</dbReference>
<dbReference type="Gene3D" id="3.10.300.10">
    <property type="entry name" value="Methylpurine-DNA glycosylase (MPG)"/>
    <property type="match status" value="1"/>
</dbReference>
<evidence type="ECO:0000256" key="2">
    <source>
        <dbReference type="ARBA" id="ARBA00022763"/>
    </source>
</evidence>
<reference evidence="7" key="1">
    <citation type="journal article" date="2022" name="Microbiol. Resour. Announc.">
        <title>Draft Genome Sequence of a Methanogenic Archaeon from West Spitsbergen Permafrost.</title>
        <authorList>
            <person name="Trubitsyn V."/>
            <person name="Rivkina E."/>
            <person name="Shcherbakova V."/>
        </authorList>
    </citation>
    <scope>NUCLEOTIDE SEQUENCE [LARGE SCALE GENOMIC DNA]</scope>
    <source>
        <strain evidence="7">VT</strain>
    </source>
</reference>
<dbReference type="EC" id="3.2.2.-" evidence="5"/>
<protein>
    <recommendedName>
        <fullName evidence="5">Putative 3-methyladenine DNA glycosylase</fullName>
        <ecNumber evidence="5">3.2.2.-</ecNumber>
    </recommendedName>
</protein>
<dbReference type="HAMAP" id="MF_00527">
    <property type="entry name" value="3MGH"/>
    <property type="match status" value="1"/>
</dbReference>
<comment type="similarity">
    <text evidence="1 5">Belongs to the DNA glycosylase MPG family.</text>
</comment>
<dbReference type="Proteomes" id="UP000825933">
    <property type="component" value="Unassembled WGS sequence"/>
</dbReference>
<accession>A0A8T5V027</accession>
<keyword evidence="7" id="KW-1185">Reference proteome</keyword>
<evidence type="ECO:0000313" key="7">
    <source>
        <dbReference type="Proteomes" id="UP000825933"/>
    </source>
</evidence>
<dbReference type="SUPFAM" id="SSF50486">
    <property type="entry name" value="FMT C-terminal domain-like"/>
    <property type="match status" value="1"/>
</dbReference>
<dbReference type="InterPro" id="IPR011034">
    <property type="entry name" value="Formyl_transferase-like_C_sf"/>
</dbReference>
<dbReference type="EMBL" id="JAIOUQ010000003">
    <property type="protein sequence ID" value="MBZ2165035.1"/>
    <property type="molecule type" value="Genomic_DNA"/>
</dbReference>
<evidence type="ECO:0000256" key="5">
    <source>
        <dbReference type="HAMAP-Rule" id="MF_00527"/>
    </source>
</evidence>
<keyword evidence="2 5" id="KW-0227">DNA damage</keyword>
<name>A0A8T5V027_9EURY</name>
<dbReference type="InterPro" id="IPR036995">
    <property type="entry name" value="MPG_sf"/>
</dbReference>
<dbReference type="InterPro" id="IPR003180">
    <property type="entry name" value="MPG"/>
</dbReference>
<dbReference type="AlphaFoldDB" id="A0A8T5V027"/>
<proteinExistence type="inferred from homology"/>
<dbReference type="CDD" id="cd00540">
    <property type="entry name" value="AAG"/>
    <property type="match status" value="1"/>
</dbReference>
<dbReference type="GO" id="GO:0003677">
    <property type="term" value="F:DNA binding"/>
    <property type="evidence" value="ECO:0007669"/>
    <property type="project" value="InterPro"/>
</dbReference>
<dbReference type="PANTHER" id="PTHR10429">
    <property type="entry name" value="DNA-3-METHYLADENINE GLYCOSYLASE"/>
    <property type="match status" value="1"/>
</dbReference>
<dbReference type="PANTHER" id="PTHR10429:SF0">
    <property type="entry name" value="DNA-3-METHYLADENINE GLYCOSYLASE"/>
    <property type="match status" value="1"/>
</dbReference>
<dbReference type="RefSeq" id="WP_223790667.1">
    <property type="nucleotide sequence ID" value="NZ_JAIOUQ010000003.1"/>
</dbReference>
<dbReference type="GO" id="GO:0006284">
    <property type="term" value="P:base-excision repair"/>
    <property type="evidence" value="ECO:0007669"/>
    <property type="project" value="InterPro"/>
</dbReference>
<evidence type="ECO:0000256" key="3">
    <source>
        <dbReference type="ARBA" id="ARBA00022801"/>
    </source>
</evidence>
<sequence length="198" mass="22348">MKLKRSFYMQDTIVVAKGLLGCFLVHRTLEGITKGKIVEIEAHMGPNDKGAHSYGGRHTPRMDPLYNTGGYAYIFQLHGHNYCFNVVTQKTGIPQAVLIRGLEPIQGLDLMAKRRNIDISTGLRSKFKNLTNGPSKLCQAMDIDTSLNGIDLCGDELFITSGKTFNDDEILSAPRVNIDYAEEYKNKKWRFFLKKMNL</sequence>